<gene>
    <name evidence="2" type="ORF">POCTA_138.1.T1970021</name>
</gene>
<feature type="chain" id="PRO_5035921100" evidence="1">
    <location>
        <begin position="21"/>
        <end position="338"/>
    </location>
</feature>
<reference evidence="2" key="1">
    <citation type="submission" date="2021-01" db="EMBL/GenBank/DDBJ databases">
        <authorList>
            <consortium name="Genoscope - CEA"/>
            <person name="William W."/>
        </authorList>
    </citation>
    <scope>NUCLEOTIDE SEQUENCE</scope>
</reference>
<dbReference type="Proteomes" id="UP000683925">
    <property type="component" value="Unassembled WGS sequence"/>
</dbReference>
<organism evidence="2 3">
    <name type="scientific">Paramecium octaurelia</name>
    <dbReference type="NCBI Taxonomy" id="43137"/>
    <lineage>
        <taxon>Eukaryota</taxon>
        <taxon>Sar</taxon>
        <taxon>Alveolata</taxon>
        <taxon>Ciliophora</taxon>
        <taxon>Intramacronucleata</taxon>
        <taxon>Oligohymenophorea</taxon>
        <taxon>Peniculida</taxon>
        <taxon>Parameciidae</taxon>
        <taxon>Paramecium</taxon>
    </lineage>
</organism>
<evidence type="ECO:0000313" key="2">
    <source>
        <dbReference type="EMBL" id="CAD8214983.1"/>
    </source>
</evidence>
<evidence type="ECO:0000313" key="3">
    <source>
        <dbReference type="Proteomes" id="UP000683925"/>
    </source>
</evidence>
<dbReference type="AlphaFoldDB" id="A0A8S1YMK4"/>
<keyword evidence="1" id="KW-0732">Signal</keyword>
<keyword evidence="3" id="KW-1185">Reference proteome</keyword>
<sequence length="338" mass="38434">MLFLLLLPLLSYGLNTKVKCIIDPLTKACDHLTIYFNPTYPIRINSIIQLTLPFIIQGQEQLLLTSFDESTVALLTLTGSTHFTVTQILPENTWYKCNLTLSTVLSKKQQGIGQFQMNIVASEYSNTLILEQGPQIPLTYSVFNQIYNPPSITPIATVIPSSSGTLCVTSDWGFTLNKNIVRQQQSMTFTLSYDATNDRIDVILTLVDLNSGFIFHRECYFSGPEVAKFTTECTLKQTGSKLTFQLRSQNSVLLKQQTEYLLEFYVSHQGDTITASTFTTEIYHDTQLIDQCQSTKTFLIDEKDMPASLFQITEYWCTNIYGCGIQTQKYINRYTYQN</sequence>
<proteinExistence type="predicted"/>
<feature type="signal peptide" evidence="1">
    <location>
        <begin position="1"/>
        <end position="20"/>
    </location>
</feature>
<evidence type="ECO:0000256" key="1">
    <source>
        <dbReference type="SAM" id="SignalP"/>
    </source>
</evidence>
<comment type="caution">
    <text evidence="2">The sequence shown here is derived from an EMBL/GenBank/DDBJ whole genome shotgun (WGS) entry which is preliminary data.</text>
</comment>
<protein>
    <submittedName>
        <fullName evidence="2">Uncharacterized protein</fullName>
    </submittedName>
</protein>
<accession>A0A8S1YMK4</accession>
<name>A0A8S1YMK4_PAROT</name>
<dbReference type="EMBL" id="CAJJDP010000201">
    <property type="protein sequence ID" value="CAD8214983.1"/>
    <property type="molecule type" value="Genomic_DNA"/>
</dbReference>